<keyword evidence="2" id="KW-1185">Reference proteome</keyword>
<evidence type="ECO:0000313" key="1">
    <source>
        <dbReference type="EMBL" id="PPQ26601.1"/>
    </source>
</evidence>
<dbReference type="RefSeq" id="WP_104522676.1">
    <property type="nucleotide sequence ID" value="NZ_NHRY01000269.1"/>
</dbReference>
<proteinExistence type="predicted"/>
<sequence length="1273" mass="142746">MPLYLKPRYIDPVGDLVQDGVYFGPPMLFREVTARVFPLKANMARLTQFCDEYLNMDIPDSIVHFTPALPYVYFAVLNYGGMSMTSHQAQSLGWVAQHEVLFAVPLQRWQRQNGKLVFQDWASVSPFIFVDAPMSLTTGREVYGWPKALARIDADTPLWTTHPRAPTRLLRMSTQIPGAARAAGDDGMQVLVEVDRAPAASYAEFPADVNCPWSVTAIVPNMLRSSLSLLGDATDILAGLRIRGFPPGRNLLALFDMSAKATSLANNMLSGLLLPSLGGSGEAAAGPRGSANAVGVKTYMDVPKLFTQNITLKQFRDPEKPHLSCYTALVDSAMGVDRLNGSGLLGDWDLLRADPSGGYSIRIHRYIAQPIVESLGIEVGVTDLNVPDGTVTTLKPSFPFWMNVDLFYGAGEVICSRTNQMGQLTEQRTVNKWIDDRAWKASGRRHLPGSVEWEPMQAEAAAAARFGRAGFAQQAPNVFSTALGGATQPVAGPFHFPEITLQVYPLLADRERLDHLIETYWNRPFAGAPQSMGEKLKLETCGSYVYMVVASNRSERGTNWAGSNSLDWWPRYEVAFCVPVKWYRNEELISLGIVEPFVYADGTRAVITDREVNGRNTVMATIESPKDAWMSPKGPAADRRFLHVKTAIYPDVTTNPEERPRTLLEIDEHDVLEPGDDEGWRGLGNSWGRKLVNDLRRKARLASSQHKHVKNVKALALELLAHRVPVNRITMKQYRDADDMNRACYQAAVHTERSITRIYDMREIEQRVHVRVHRIPGHPIVELLGLKDKSVDSRNGDVIFNLQPIRPFWMHVSIKEELGTIIGRALCAVEPDSAFLRDGGRPSATVWDMTHPWFRPTGWPPSESHRVRERLARGPFFYPSGRTCVGPALVDDLADGNGQNLRDQADRWLRKSLTNDLALMTLAVEHLDQHHQNAVDAEVRKFDEHLHALFKDLRAASREQAAFTVSPFRAFCDALPVDLMVALARAIEKAFKESRSAPLQLPDFPLRAAREDMPEDAFARPDVGDLDWQDNDPITKLKCLVAWVMEPPPEQDLTWPEFVSEATKESVQEIQQALHEINRFDVNRRKLLEMTLPSSVTEPLNALLLAGRGKKISFLALRRRHDIEQIDAGRLHTPVGIDPTVRLTAIARRLDVIVDDWINPGRWYRLSRADAAASMKQLDDIQVVVESILSDEWENYGPYLRTRLQHDSKDPRVMHFGPRYREKPDHCFPTESVGPLGAPGHPWGRQHGLARWPGMEHDECDAPVFVTRGKPGP</sequence>
<dbReference type="EMBL" id="NHRY01000269">
    <property type="protein sequence ID" value="PPQ26601.1"/>
    <property type="molecule type" value="Genomic_DNA"/>
</dbReference>
<comment type="caution">
    <text evidence="1">The sequence shown here is derived from an EMBL/GenBank/DDBJ whole genome shotgun (WGS) entry which is preliminary data.</text>
</comment>
<dbReference type="OrthoDB" id="7432089at2"/>
<gene>
    <name evidence="1" type="ORF">CCS01_30060</name>
</gene>
<organism evidence="1 2">
    <name type="scientific">Rhodopila globiformis</name>
    <name type="common">Rhodopseudomonas globiformis</name>
    <dbReference type="NCBI Taxonomy" id="1071"/>
    <lineage>
        <taxon>Bacteria</taxon>
        <taxon>Pseudomonadati</taxon>
        <taxon>Pseudomonadota</taxon>
        <taxon>Alphaproteobacteria</taxon>
        <taxon>Acetobacterales</taxon>
        <taxon>Acetobacteraceae</taxon>
        <taxon>Rhodopila</taxon>
    </lineage>
</organism>
<dbReference type="Gene3D" id="2.40.400.10">
    <property type="entry name" value="Acetoacetate decarboxylase-like"/>
    <property type="match status" value="1"/>
</dbReference>
<dbReference type="AlphaFoldDB" id="A0A2S6MW66"/>
<dbReference type="Proteomes" id="UP000239724">
    <property type="component" value="Unassembled WGS sequence"/>
</dbReference>
<reference evidence="1 2" key="1">
    <citation type="journal article" date="2018" name="Arch. Microbiol.">
        <title>New insights into the metabolic potential of the phototrophic purple bacterium Rhodopila globiformis DSM 161(T) from its draft genome sequence and evidence for a vanadium-dependent nitrogenase.</title>
        <authorList>
            <person name="Imhoff J.F."/>
            <person name="Rahn T."/>
            <person name="Kunzel S."/>
            <person name="Neulinger S.C."/>
        </authorList>
    </citation>
    <scope>NUCLEOTIDE SEQUENCE [LARGE SCALE GENOMIC DNA]</scope>
    <source>
        <strain evidence="1 2">DSM 161</strain>
    </source>
</reference>
<name>A0A2S6MW66_RHOGL</name>
<dbReference type="SUPFAM" id="SSF160104">
    <property type="entry name" value="Acetoacetate decarboxylase-like"/>
    <property type="match status" value="1"/>
</dbReference>
<evidence type="ECO:0000313" key="2">
    <source>
        <dbReference type="Proteomes" id="UP000239724"/>
    </source>
</evidence>
<accession>A0A2S6MW66</accession>
<protein>
    <submittedName>
        <fullName evidence="1">Uncharacterized protein</fullName>
    </submittedName>
</protein>
<dbReference type="InterPro" id="IPR023375">
    <property type="entry name" value="ADC_dom_sf"/>
</dbReference>